<evidence type="ECO:0000256" key="8">
    <source>
        <dbReference type="ARBA" id="ARBA00054043"/>
    </source>
</evidence>
<comment type="catalytic activity">
    <reaction evidence="7 15">
        <text>N-terminal L-lysyl-[protein] + L-leucyl-tRNA(Leu) = N-terminal L-leucyl-L-lysyl-[protein] + tRNA(Leu) + H(+)</text>
        <dbReference type="Rhea" id="RHEA:12340"/>
        <dbReference type="Rhea" id="RHEA-COMP:9613"/>
        <dbReference type="Rhea" id="RHEA-COMP:9622"/>
        <dbReference type="Rhea" id="RHEA-COMP:12670"/>
        <dbReference type="Rhea" id="RHEA-COMP:12671"/>
        <dbReference type="ChEBI" id="CHEBI:15378"/>
        <dbReference type="ChEBI" id="CHEBI:65249"/>
        <dbReference type="ChEBI" id="CHEBI:78442"/>
        <dbReference type="ChEBI" id="CHEBI:78494"/>
        <dbReference type="ChEBI" id="CHEBI:133043"/>
        <dbReference type="EC" id="2.3.2.6"/>
    </reaction>
</comment>
<dbReference type="AlphaFoldDB" id="A0A974NDA7"/>
<evidence type="ECO:0000256" key="4">
    <source>
        <dbReference type="ARBA" id="ARBA00023315"/>
    </source>
</evidence>
<evidence type="ECO:0000256" key="13">
    <source>
        <dbReference type="ARBA" id="ARBA00077165"/>
    </source>
</evidence>
<dbReference type="SUPFAM" id="SSF55729">
    <property type="entry name" value="Acyl-CoA N-acyltransferases (Nat)"/>
    <property type="match status" value="1"/>
</dbReference>
<dbReference type="GO" id="GO:0030163">
    <property type="term" value="P:protein catabolic process"/>
    <property type="evidence" value="ECO:0007669"/>
    <property type="project" value="UniProtKB-UniRule"/>
</dbReference>
<dbReference type="Gene3D" id="3.40.630.70">
    <property type="entry name" value="Leucyl/phenylalanyl-tRNA-protein transferase, C-terminal domain"/>
    <property type="match status" value="1"/>
</dbReference>
<dbReference type="InterPro" id="IPR004616">
    <property type="entry name" value="Leu/Phe-tRNA_Trfase"/>
</dbReference>
<dbReference type="EMBL" id="CP067393">
    <property type="protein sequence ID" value="QQP84630.1"/>
    <property type="molecule type" value="Genomic_DNA"/>
</dbReference>
<evidence type="ECO:0000256" key="7">
    <source>
        <dbReference type="ARBA" id="ARBA00051538"/>
    </source>
</evidence>
<dbReference type="PANTHER" id="PTHR30098">
    <property type="entry name" value="LEUCYL/PHENYLALANYL-TRNA--PROTEIN TRANSFERASE"/>
    <property type="match status" value="1"/>
</dbReference>
<accession>A0A974NDA7</accession>
<keyword evidence="2 15" id="KW-0963">Cytoplasm</keyword>
<evidence type="ECO:0000256" key="6">
    <source>
        <dbReference type="ARBA" id="ARBA00050652"/>
    </source>
</evidence>
<evidence type="ECO:0000256" key="3">
    <source>
        <dbReference type="ARBA" id="ARBA00022679"/>
    </source>
</evidence>
<dbReference type="Proteomes" id="UP000595278">
    <property type="component" value="Chromosome"/>
</dbReference>
<dbReference type="InterPro" id="IPR042203">
    <property type="entry name" value="Leu/Phe-tRNA_Trfase_C"/>
</dbReference>
<evidence type="ECO:0000256" key="1">
    <source>
        <dbReference type="ARBA" id="ARBA00004496"/>
    </source>
</evidence>
<dbReference type="GO" id="GO:0005737">
    <property type="term" value="C:cytoplasm"/>
    <property type="evidence" value="ECO:0007669"/>
    <property type="project" value="UniProtKB-SubCell"/>
</dbReference>
<evidence type="ECO:0000256" key="5">
    <source>
        <dbReference type="ARBA" id="ARBA00050607"/>
    </source>
</evidence>
<name>A0A974NDA7_9GAMM</name>
<dbReference type="NCBIfam" id="TIGR00667">
    <property type="entry name" value="aat"/>
    <property type="match status" value="1"/>
</dbReference>
<comment type="function">
    <text evidence="8 15">Functions in the N-end rule pathway of protein degradation where it conjugates Leu, Phe and, less efficiently, Met from aminoacyl-tRNAs to the N-termini of proteins containing an N-terminal arginine or lysine.</text>
</comment>
<dbReference type="EC" id="2.3.2.6" evidence="10 15"/>
<evidence type="ECO:0000256" key="2">
    <source>
        <dbReference type="ARBA" id="ARBA00022490"/>
    </source>
</evidence>
<keyword evidence="4 15" id="KW-0012">Acyltransferase</keyword>
<evidence type="ECO:0000256" key="10">
    <source>
        <dbReference type="ARBA" id="ARBA00066767"/>
    </source>
</evidence>
<dbReference type="KEGG" id="eaz:JHT90_09430"/>
<dbReference type="GO" id="GO:0008914">
    <property type="term" value="F:leucyl-tRNA--protein transferase activity"/>
    <property type="evidence" value="ECO:0007669"/>
    <property type="project" value="UniProtKB-UniRule"/>
</dbReference>
<dbReference type="InterPro" id="IPR042221">
    <property type="entry name" value="Leu/Phe-tRNA_Trfase_N"/>
</dbReference>
<gene>
    <name evidence="15" type="primary">aat</name>
    <name evidence="16" type="ORF">JHT90_09430</name>
</gene>
<reference evidence="16 17" key="1">
    <citation type="submission" date="2021-01" db="EMBL/GenBank/DDBJ databases">
        <title>Entomomonas sp. F2A isolated from a house cricket (Acheta domesticus).</title>
        <authorList>
            <person name="Spergser J."/>
            <person name="Busse H.-J."/>
        </authorList>
    </citation>
    <scope>NUCLEOTIDE SEQUENCE [LARGE SCALE GENOMIC DNA]</scope>
    <source>
        <strain evidence="16 17">F2A</strain>
    </source>
</reference>
<keyword evidence="3 15" id="KW-0808">Transferase</keyword>
<organism evidence="16 17">
    <name type="scientific">Entomomonas asaccharolytica</name>
    <dbReference type="NCBI Taxonomy" id="2785331"/>
    <lineage>
        <taxon>Bacteria</taxon>
        <taxon>Pseudomonadati</taxon>
        <taxon>Pseudomonadota</taxon>
        <taxon>Gammaproteobacteria</taxon>
        <taxon>Pseudomonadales</taxon>
        <taxon>Pseudomonadaceae</taxon>
        <taxon>Entomomonas</taxon>
    </lineage>
</organism>
<dbReference type="PANTHER" id="PTHR30098:SF2">
    <property type="entry name" value="LEUCYL_PHENYLALANYL-TRNA--PROTEIN TRANSFERASE"/>
    <property type="match status" value="1"/>
</dbReference>
<evidence type="ECO:0000256" key="12">
    <source>
        <dbReference type="ARBA" id="ARBA00077136"/>
    </source>
</evidence>
<dbReference type="RefSeq" id="WP_201090527.1">
    <property type="nucleotide sequence ID" value="NZ_CP067393.1"/>
</dbReference>
<evidence type="ECO:0000313" key="17">
    <source>
        <dbReference type="Proteomes" id="UP000595278"/>
    </source>
</evidence>
<dbReference type="InterPro" id="IPR016181">
    <property type="entry name" value="Acyl_CoA_acyltransferase"/>
</dbReference>
<comment type="similarity">
    <text evidence="9 15">Belongs to the L/F-transferase family.</text>
</comment>
<dbReference type="FunFam" id="3.30.70.3550:FF:000001">
    <property type="entry name" value="Leucyl/phenylalanyl-tRNA--protein transferase"/>
    <property type="match status" value="1"/>
</dbReference>
<dbReference type="FunFam" id="3.40.630.70:FF:000001">
    <property type="entry name" value="Leucyl/phenylalanyl-tRNA--protein transferase"/>
    <property type="match status" value="1"/>
</dbReference>
<comment type="catalytic activity">
    <reaction evidence="5 15">
        <text>L-phenylalanyl-tRNA(Phe) + an N-terminal L-alpha-aminoacyl-[protein] = an N-terminal L-phenylalanyl-L-alpha-aminoacyl-[protein] + tRNA(Phe)</text>
        <dbReference type="Rhea" id="RHEA:43632"/>
        <dbReference type="Rhea" id="RHEA-COMP:9668"/>
        <dbReference type="Rhea" id="RHEA-COMP:9699"/>
        <dbReference type="Rhea" id="RHEA-COMP:10636"/>
        <dbReference type="Rhea" id="RHEA-COMP:10637"/>
        <dbReference type="ChEBI" id="CHEBI:78442"/>
        <dbReference type="ChEBI" id="CHEBI:78531"/>
        <dbReference type="ChEBI" id="CHEBI:78597"/>
        <dbReference type="ChEBI" id="CHEBI:83561"/>
        <dbReference type="EC" id="2.3.2.6"/>
    </reaction>
</comment>
<evidence type="ECO:0000256" key="14">
    <source>
        <dbReference type="ARBA" id="ARBA00083640"/>
    </source>
</evidence>
<evidence type="ECO:0000256" key="9">
    <source>
        <dbReference type="ARBA" id="ARBA00061535"/>
    </source>
</evidence>
<evidence type="ECO:0000256" key="15">
    <source>
        <dbReference type="HAMAP-Rule" id="MF_00688"/>
    </source>
</evidence>
<comment type="catalytic activity">
    <reaction evidence="6 15">
        <text>N-terminal L-arginyl-[protein] + L-leucyl-tRNA(Leu) = N-terminal L-leucyl-L-arginyl-[protein] + tRNA(Leu) + H(+)</text>
        <dbReference type="Rhea" id="RHEA:50416"/>
        <dbReference type="Rhea" id="RHEA-COMP:9613"/>
        <dbReference type="Rhea" id="RHEA-COMP:9622"/>
        <dbReference type="Rhea" id="RHEA-COMP:12672"/>
        <dbReference type="Rhea" id="RHEA-COMP:12673"/>
        <dbReference type="ChEBI" id="CHEBI:15378"/>
        <dbReference type="ChEBI" id="CHEBI:64719"/>
        <dbReference type="ChEBI" id="CHEBI:78442"/>
        <dbReference type="ChEBI" id="CHEBI:78494"/>
        <dbReference type="ChEBI" id="CHEBI:133044"/>
        <dbReference type="EC" id="2.3.2.6"/>
    </reaction>
</comment>
<keyword evidence="17" id="KW-1185">Reference proteome</keyword>
<evidence type="ECO:0000256" key="11">
    <source>
        <dbReference type="ARBA" id="ARBA00074372"/>
    </source>
</evidence>
<evidence type="ECO:0000313" key="16">
    <source>
        <dbReference type="EMBL" id="QQP84630.1"/>
    </source>
</evidence>
<dbReference type="Pfam" id="PF03588">
    <property type="entry name" value="Leu_Phe_trans"/>
    <property type="match status" value="1"/>
</dbReference>
<dbReference type="Gene3D" id="3.30.70.3550">
    <property type="entry name" value="Leucyl/phenylalanyl-tRNA-protein transferase, N-terminal domain"/>
    <property type="match status" value="1"/>
</dbReference>
<sequence length="232" mass="26326">MTLTLLADESLEFPPLENALTEPDGLLAVGGDLSPERLEAAYRHGCFPWFNQDDPILWWSPDPRMVLFPEKLHVSRSMLKLLKKSPFEITFDKAFVEVIKACSEPRAYTDQTWITEAMQKAYITMHNKGLAHSVEVWAEGQLVGGLYGLSLGRLFFGESMFSRISNASKIGFIHLVYKLRDARVVLIDCQMHTSHLQSLGAELIARHEFADYLQSYQNQPITIDWHSSGIVI</sequence>
<protein>
    <recommendedName>
        <fullName evidence="11 15">Leucyl/phenylalanyl-tRNA--protein transferase</fullName>
        <ecNumber evidence="10 15">2.3.2.6</ecNumber>
    </recommendedName>
    <alternativeName>
        <fullName evidence="12 15">L/F-transferase</fullName>
    </alternativeName>
    <alternativeName>
        <fullName evidence="13 15">Leucyltransferase</fullName>
    </alternativeName>
    <alternativeName>
        <fullName evidence="14 15">Phenyalanyltransferase</fullName>
    </alternativeName>
</protein>
<dbReference type="HAMAP" id="MF_00688">
    <property type="entry name" value="Leu_Phe_trans"/>
    <property type="match status" value="1"/>
</dbReference>
<comment type="subcellular location">
    <subcellularLocation>
        <location evidence="1 15">Cytoplasm</location>
    </subcellularLocation>
</comment>
<proteinExistence type="inferred from homology"/>